<evidence type="ECO:0000313" key="3">
    <source>
        <dbReference type="Proteomes" id="UP001642464"/>
    </source>
</evidence>
<comment type="caution">
    <text evidence="2">The sequence shown here is derived from an EMBL/GenBank/DDBJ whole genome shotgun (WGS) entry which is preliminary data.</text>
</comment>
<proteinExistence type="predicted"/>
<organism evidence="2 3">
    <name type="scientific">Durusdinium trenchii</name>
    <dbReference type="NCBI Taxonomy" id="1381693"/>
    <lineage>
        <taxon>Eukaryota</taxon>
        <taxon>Sar</taxon>
        <taxon>Alveolata</taxon>
        <taxon>Dinophyceae</taxon>
        <taxon>Suessiales</taxon>
        <taxon>Symbiodiniaceae</taxon>
        <taxon>Durusdinium</taxon>
    </lineage>
</organism>
<dbReference type="EMBL" id="CAXAMM010029613">
    <property type="protein sequence ID" value="CAK9065031.1"/>
    <property type="molecule type" value="Genomic_DNA"/>
</dbReference>
<feature type="compositionally biased region" description="Acidic residues" evidence="1">
    <location>
        <begin position="440"/>
        <end position="458"/>
    </location>
</feature>
<evidence type="ECO:0000313" key="2">
    <source>
        <dbReference type="EMBL" id="CAK9065031.1"/>
    </source>
</evidence>
<evidence type="ECO:0000256" key="1">
    <source>
        <dbReference type="SAM" id="MobiDB-lite"/>
    </source>
</evidence>
<accession>A0ABP0NNG5</accession>
<feature type="region of interest" description="Disordered" evidence="1">
    <location>
        <begin position="505"/>
        <end position="530"/>
    </location>
</feature>
<reference evidence="2 3" key="1">
    <citation type="submission" date="2024-02" db="EMBL/GenBank/DDBJ databases">
        <authorList>
            <person name="Chen Y."/>
            <person name="Shah S."/>
            <person name="Dougan E. K."/>
            <person name="Thang M."/>
            <person name="Chan C."/>
        </authorList>
    </citation>
    <scope>NUCLEOTIDE SEQUENCE [LARGE SCALE GENOMIC DNA]</scope>
</reference>
<dbReference type="Proteomes" id="UP001642464">
    <property type="component" value="Unassembled WGS sequence"/>
</dbReference>
<sequence>RLTKACAEESTLAEKLAKVKAISKMVSRLEQVANDEDMSGQQLKQLLPIEESDVLLNQEILPAIVTRAYAEENVTHQEESGLDKPIPAQAFLTQTFFILKDVQTEYKVANDRYERLRVKYAKLIGNKEKRILRRTTNAKKGIEKVEAVRGHGRERFLARRNQISRLRKGVKKIKVSRSEDNLPQVRDARRALTIFEKMRIVKFAMAAIKQHGGEKQHGGLISRIDNIQGSRLSITAVTSSWPSKVFAAAWTAAGYFGDGHYPEFPKFDHEQAMAVLDATGMLRSCGVVNDVVQPPATDRLLWAVELSEGNYAYLPSAISVRVERLICQHRRDRKLLSAKKPAQWQAKLRSVNERDMNFFFDKKKQQMASAKQVETGAKYLEELHVTMTLEDEMVPDSCGIYWISGERYAKKRLALLSTKDEPTGLDMLRDAYTGGWFMTCEDENEDNEGDGDDEEQSEDEHNHMLPPQDCQMIGAEMDWDNADAEMFSDGIDEANTDDDALCREELSEGEGEQTEHTAHTAENAMSSAPSGFADNVDRTRRFHLSESWLKLLDLSKKDHWDYAKLPSITGLGIHRHPSGNFWSGRFPGEPWYTCRWGVGRSEFSCLVAILRHLIKLYCRTAPADLQAWENHLEKLKFIQE</sequence>
<gene>
    <name evidence="2" type="ORF">SCF082_LOCUS33375</name>
</gene>
<name>A0ABP0NNG5_9DINO</name>
<protein>
    <submittedName>
        <fullName evidence="2">Uncharacterized protein</fullName>
    </submittedName>
</protein>
<keyword evidence="3" id="KW-1185">Reference proteome</keyword>
<feature type="region of interest" description="Disordered" evidence="1">
    <location>
        <begin position="440"/>
        <end position="465"/>
    </location>
</feature>
<feature type="non-terminal residue" evidence="2">
    <location>
        <position position="1"/>
    </location>
</feature>